<gene>
    <name evidence="13" type="primary">obgE</name>
    <name evidence="9" type="synonym">obg</name>
    <name evidence="13" type="ORF">D0435_05425</name>
</gene>
<comment type="similarity">
    <text evidence="2 9">Belongs to the TRAFAC class OBG-HflX-like GTPase superfamily. OBG GTPase family.</text>
</comment>
<accession>A0A845QGG2</accession>
<evidence type="ECO:0000259" key="11">
    <source>
        <dbReference type="PROSITE" id="PS51881"/>
    </source>
</evidence>
<feature type="binding site" evidence="9">
    <location>
        <begin position="190"/>
        <end position="194"/>
    </location>
    <ligand>
        <name>GTP</name>
        <dbReference type="ChEBI" id="CHEBI:37565"/>
    </ligand>
</feature>
<dbReference type="InterPro" id="IPR006073">
    <property type="entry name" value="GTP-bd"/>
</dbReference>
<dbReference type="EMBL" id="QXWK01000009">
    <property type="protein sequence ID" value="NBH61090.1"/>
    <property type="molecule type" value="Genomic_DNA"/>
</dbReference>
<dbReference type="EC" id="3.6.5.-" evidence="9"/>
<dbReference type="FunFam" id="2.70.210.12:FF:000001">
    <property type="entry name" value="GTPase Obg"/>
    <property type="match status" value="1"/>
</dbReference>
<feature type="domain" description="Obg" evidence="12">
    <location>
        <begin position="1"/>
        <end position="158"/>
    </location>
</feature>
<dbReference type="PANTHER" id="PTHR11702:SF31">
    <property type="entry name" value="MITOCHONDRIAL RIBOSOME-ASSOCIATED GTPASE 2"/>
    <property type="match status" value="1"/>
</dbReference>
<comment type="caution">
    <text evidence="9">Lacks conserved residue(s) required for the propagation of feature annotation.</text>
</comment>
<dbReference type="InterPro" id="IPR014100">
    <property type="entry name" value="GTP-bd_Obg/CgtA"/>
</dbReference>
<keyword evidence="8 9" id="KW-0342">GTP-binding</keyword>
<dbReference type="InterPro" id="IPR045086">
    <property type="entry name" value="OBG_GTPase"/>
</dbReference>
<dbReference type="AlphaFoldDB" id="A0A845QGG2"/>
<dbReference type="NCBIfam" id="NF008955">
    <property type="entry name" value="PRK12297.1"/>
    <property type="match status" value="1"/>
</dbReference>
<evidence type="ECO:0000256" key="6">
    <source>
        <dbReference type="ARBA" id="ARBA00022801"/>
    </source>
</evidence>
<feature type="domain" description="OCT" evidence="11">
    <location>
        <begin position="348"/>
        <end position="428"/>
    </location>
</feature>
<reference evidence="13 14" key="1">
    <citation type="submission" date="2018-08" db="EMBL/GenBank/DDBJ databases">
        <title>Murine metabolic-syndrome-specific gut microbial biobank.</title>
        <authorList>
            <person name="Liu C."/>
        </authorList>
    </citation>
    <scope>NUCLEOTIDE SEQUENCE [LARGE SCALE GENOMIC DNA]</scope>
    <source>
        <strain evidence="13 14">28</strain>
    </source>
</reference>
<dbReference type="NCBIfam" id="TIGR03595">
    <property type="entry name" value="Obg_CgtA_exten"/>
    <property type="match status" value="1"/>
</dbReference>
<evidence type="ECO:0000256" key="8">
    <source>
        <dbReference type="ARBA" id="ARBA00023134"/>
    </source>
</evidence>
<dbReference type="Gene3D" id="3.40.50.300">
    <property type="entry name" value="P-loop containing nucleotide triphosphate hydrolases"/>
    <property type="match status" value="1"/>
</dbReference>
<dbReference type="SUPFAM" id="SSF82051">
    <property type="entry name" value="Obg GTP-binding protein N-terminal domain"/>
    <property type="match status" value="1"/>
</dbReference>
<dbReference type="NCBIfam" id="NF008954">
    <property type="entry name" value="PRK12296.1"/>
    <property type="match status" value="1"/>
</dbReference>
<dbReference type="NCBIfam" id="NF008956">
    <property type="entry name" value="PRK12299.1"/>
    <property type="match status" value="1"/>
</dbReference>
<evidence type="ECO:0000256" key="3">
    <source>
        <dbReference type="ARBA" id="ARBA00022490"/>
    </source>
</evidence>
<comment type="subunit">
    <text evidence="9">Monomer.</text>
</comment>
<dbReference type="RefSeq" id="WP_160201373.1">
    <property type="nucleotide sequence ID" value="NZ_QXWK01000009.1"/>
</dbReference>
<dbReference type="Gene3D" id="3.30.300.350">
    <property type="entry name" value="GTP-binding protein OBG, C-terminal domain"/>
    <property type="match status" value="1"/>
</dbReference>
<evidence type="ECO:0000259" key="12">
    <source>
        <dbReference type="PROSITE" id="PS51883"/>
    </source>
</evidence>
<evidence type="ECO:0000313" key="14">
    <source>
        <dbReference type="Proteomes" id="UP000446866"/>
    </source>
</evidence>
<dbReference type="GO" id="GO:0042254">
    <property type="term" value="P:ribosome biogenesis"/>
    <property type="evidence" value="ECO:0007669"/>
    <property type="project" value="UniProtKB-UniRule"/>
</dbReference>
<dbReference type="InterPro" id="IPR027417">
    <property type="entry name" value="P-loop_NTPase"/>
</dbReference>
<evidence type="ECO:0000256" key="5">
    <source>
        <dbReference type="ARBA" id="ARBA00022741"/>
    </source>
</evidence>
<dbReference type="Pfam" id="PF01926">
    <property type="entry name" value="MMR_HSR1"/>
    <property type="match status" value="1"/>
</dbReference>
<dbReference type="InterPro" id="IPR015349">
    <property type="entry name" value="OCT_dom"/>
</dbReference>
<evidence type="ECO:0000256" key="2">
    <source>
        <dbReference type="ARBA" id="ARBA00007699"/>
    </source>
</evidence>
<name>A0A845QGG2_9FIRM</name>
<evidence type="ECO:0000256" key="1">
    <source>
        <dbReference type="ARBA" id="ARBA00001946"/>
    </source>
</evidence>
<dbReference type="PANTHER" id="PTHR11702">
    <property type="entry name" value="DEVELOPMENTALLY REGULATED GTP-BINDING PROTEIN-RELATED"/>
    <property type="match status" value="1"/>
</dbReference>
<dbReference type="SUPFAM" id="SSF102741">
    <property type="entry name" value="Obg GTP-binding protein C-terminal domain"/>
    <property type="match status" value="1"/>
</dbReference>
<feature type="domain" description="OBG-type G" evidence="10">
    <location>
        <begin position="159"/>
        <end position="330"/>
    </location>
</feature>
<dbReference type="GO" id="GO:0005525">
    <property type="term" value="F:GTP binding"/>
    <property type="evidence" value="ECO:0007669"/>
    <property type="project" value="UniProtKB-UniRule"/>
</dbReference>
<evidence type="ECO:0000259" key="10">
    <source>
        <dbReference type="PROSITE" id="PS51710"/>
    </source>
</evidence>
<feature type="binding site" evidence="9">
    <location>
        <position position="172"/>
    </location>
    <ligand>
        <name>Mg(2+)</name>
        <dbReference type="ChEBI" id="CHEBI:18420"/>
    </ligand>
</feature>
<dbReference type="GO" id="GO:0003924">
    <property type="term" value="F:GTPase activity"/>
    <property type="evidence" value="ECO:0007669"/>
    <property type="project" value="UniProtKB-UniRule"/>
</dbReference>
<evidence type="ECO:0000256" key="9">
    <source>
        <dbReference type="HAMAP-Rule" id="MF_01454"/>
    </source>
</evidence>
<keyword evidence="4 9" id="KW-0479">Metal-binding</keyword>
<dbReference type="Pfam" id="PF01018">
    <property type="entry name" value="GTP1_OBG"/>
    <property type="match status" value="1"/>
</dbReference>
<keyword evidence="7 9" id="KW-0460">Magnesium</keyword>
<feature type="binding site" evidence="9">
    <location>
        <begin position="165"/>
        <end position="172"/>
    </location>
    <ligand>
        <name>GTP</name>
        <dbReference type="ChEBI" id="CHEBI:37565"/>
    </ligand>
</feature>
<dbReference type="PROSITE" id="PS51710">
    <property type="entry name" value="G_OBG"/>
    <property type="match status" value="1"/>
</dbReference>
<dbReference type="PIRSF" id="PIRSF002401">
    <property type="entry name" value="GTP_bd_Obg/CgtA"/>
    <property type="match status" value="1"/>
</dbReference>
<keyword evidence="5 9" id="KW-0547">Nucleotide-binding</keyword>
<dbReference type="InterPro" id="IPR036346">
    <property type="entry name" value="GTP-bd_prot_GTP1/OBG_C_sf"/>
</dbReference>
<dbReference type="Proteomes" id="UP000446866">
    <property type="component" value="Unassembled WGS sequence"/>
</dbReference>
<dbReference type="PROSITE" id="PS51883">
    <property type="entry name" value="OBG"/>
    <property type="match status" value="1"/>
</dbReference>
<dbReference type="HAMAP" id="MF_01454">
    <property type="entry name" value="GTPase_Obg"/>
    <property type="match status" value="1"/>
</dbReference>
<dbReference type="InterPro" id="IPR006169">
    <property type="entry name" value="GTP1_OBG_dom"/>
</dbReference>
<dbReference type="InterPro" id="IPR031167">
    <property type="entry name" value="G_OBG"/>
</dbReference>
<dbReference type="SUPFAM" id="SSF52540">
    <property type="entry name" value="P-loop containing nucleoside triphosphate hydrolases"/>
    <property type="match status" value="1"/>
</dbReference>
<proteinExistence type="inferred from homology"/>
<feature type="binding site" evidence="9">
    <location>
        <position position="192"/>
    </location>
    <ligand>
        <name>Mg(2+)</name>
        <dbReference type="ChEBI" id="CHEBI:18420"/>
    </ligand>
</feature>
<comment type="cofactor">
    <cofactor evidence="1 9">
        <name>Mg(2+)</name>
        <dbReference type="ChEBI" id="CHEBI:18420"/>
    </cofactor>
</comment>
<evidence type="ECO:0000256" key="4">
    <source>
        <dbReference type="ARBA" id="ARBA00022723"/>
    </source>
</evidence>
<comment type="subcellular location">
    <subcellularLocation>
        <location evidence="9">Cytoplasm</location>
    </subcellularLocation>
</comment>
<feature type="binding site" evidence="9">
    <location>
        <begin position="311"/>
        <end position="313"/>
    </location>
    <ligand>
        <name>GTP</name>
        <dbReference type="ChEBI" id="CHEBI:37565"/>
    </ligand>
</feature>
<comment type="caution">
    <text evidence="13">The sequence shown here is derived from an EMBL/GenBank/DDBJ whole genome shotgun (WGS) entry which is preliminary data.</text>
</comment>
<evidence type="ECO:0000256" key="7">
    <source>
        <dbReference type="ARBA" id="ARBA00022842"/>
    </source>
</evidence>
<dbReference type="PROSITE" id="PS51881">
    <property type="entry name" value="OCT"/>
    <property type="match status" value="1"/>
</dbReference>
<dbReference type="InterPro" id="IPR036726">
    <property type="entry name" value="GTP1_OBG_dom_sf"/>
</dbReference>
<dbReference type="CDD" id="cd01898">
    <property type="entry name" value="Obg"/>
    <property type="match status" value="1"/>
</dbReference>
<dbReference type="NCBIfam" id="TIGR02729">
    <property type="entry name" value="Obg_CgtA"/>
    <property type="match status" value="1"/>
</dbReference>
<dbReference type="PRINTS" id="PR00326">
    <property type="entry name" value="GTP1OBG"/>
</dbReference>
<dbReference type="Gene3D" id="2.70.210.12">
    <property type="entry name" value="GTP1/OBG domain"/>
    <property type="match status" value="1"/>
</dbReference>
<dbReference type="Pfam" id="PF09269">
    <property type="entry name" value="DUF1967"/>
    <property type="match status" value="1"/>
</dbReference>
<organism evidence="13 14">
    <name type="scientific">Anaerotruncus colihominis</name>
    <dbReference type="NCBI Taxonomy" id="169435"/>
    <lineage>
        <taxon>Bacteria</taxon>
        <taxon>Bacillati</taxon>
        <taxon>Bacillota</taxon>
        <taxon>Clostridia</taxon>
        <taxon>Eubacteriales</taxon>
        <taxon>Oscillospiraceae</taxon>
        <taxon>Anaerotruncus</taxon>
    </lineage>
</organism>
<evidence type="ECO:0000313" key="13">
    <source>
        <dbReference type="EMBL" id="NBH61090.1"/>
    </source>
</evidence>
<dbReference type="GO" id="GO:0000287">
    <property type="term" value="F:magnesium ion binding"/>
    <property type="evidence" value="ECO:0007669"/>
    <property type="project" value="InterPro"/>
</dbReference>
<sequence>MFVDRAKIFIKSGKGGNGCVSFRREPFVPEGGPDGGDGGKGGDVIFQADRNLRTLMDFRYKRKYEAENGQDGMKKKRYGKNGENLIIKVPMGTVIIDEETGLVMKDLVEDGENFVAAKGGKGGKGNTHFKNSVRQAPNFAEAGGFAKERSVILEMKMIADVGLVGFPNVGKSSLLATATSAQPKIENYHFTTIAPNLGVVEIFDTSFVMADIAGIIEGAHQGLGLGLKFLKHIERTKVLIHVVDASGSEGRNPIEDFDKINNELLKYSEKVANKPMLVAANKMDMTSEDDPAYIEFKEYVEEKGYRVFPICAPINVGVHELMSAALEELKKAALNSQDEDEYEYFDFETDDKDPNFKEIYASKEGNVYVLTGKQLQKIFDSTNFNDMGSLRYLYKYIEKNGAIEKLLEMGLSEGDTIRLFDYEFEYWDEY</sequence>
<protein>
    <recommendedName>
        <fullName evidence="9">GTPase Obg</fullName>
        <ecNumber evidence="9">3.6.5.-</ecNumber>
    </recommendedName>
    <alternativeName>
        <fullName evidence="9">GTP-binding protein Obg</fullName>
    </alternativeName>
</protein>
<keyword evidence="14" id="KW-1185">Reference proteome</keyword>
<feature type="binding site" evidence="9">
    <location>
        <begin position="281"/>
        <end position="284"/>
    </location>
    <ligand>
        <name>GTP</name>
        <dbReference type="ChEBI" id="CHEBI:37565"/>
    </ligand>
</feature>
<keyword evidence="3 9" id="KW-0963">Cytoplasm</keyword>
<keyword evidence="6 9" id="KW-0378">Hydrolase</keyword>
<comment type="function">
    <text evidence="9">An essential GTPase which binds GTP, GDP and possibly (p)ppGpp with moderate affinity, with high nucleotide exchange rates and a fairly low GTP hydrolysis rate. Plays a role in control of the cell cycle, stress response, ribosome biogenesis and in those bacteria that undergo differentiation, in morphogenesis control.</text>
</comment>
<dbReference type="GO" id="GO:0005737">
    <property type="term" value="C:cytoplasm"/>
    <property type="evidence" value="ECO:0007669"/>
    <property type="project" value="UniProtKB-SubCell"/>
</dbReference>